<comment type="caution">
    <text evidence="1">The sequence shown here is derived from an EMBL/GenBank/DDBJ whole genome shotgun (WGS) entry which is preliminary data.</text>
</comment>
<dbReference type="GO" id="GO:0006355">
    <property type="term" value="P:regulation of DNA-templated transcription"/>
    <property type="evidence" value="ECO:0007669"/>
    <property type="project" value="InterPro"/>
</dbReference>
<dbReference type="Proteomes" id="UP000631421">
    <property type="component" value="Unassembled WGS sequence"/>
</dbReference>
<organism evidence="1 2">
    <name type="scientific">Pseudanabaena cinerea FACHB-1277</name>
    <dbReference type="NCBI Taxonomy" id="2949581"/>
    <lineage>
        <taxon>Bacteria</taxon>
        <taxon>Bacillati</taxon>
        <taxon>Cyanobacteriota</taxon>
        <taxon>Cyanophyceae</taxon>
        <taxon>Pseudanabaenales</taxon>
        <taxon>Pseudanabaenaceae</taxon>
        <taxon>Pseudanabaena</taxon>
        <taxon>Pseudanabaena cinerea</taxon>
    </lineage>
</organism>
<dbReference type="RefSeq" id="WP_190352857.1">
    <property type="nucleotide sequence ID" value="NZ_JACJPY010000101.1"/>
</dbReference>
<dbReference type="EMBL" id="JACJPY010000101">
    <property type="protein sequence ID" value="MBD2152390.1"/>
    <property type="molecule type" value="Genomic_DNA"/>
</dbReference>
<dbReference type="AlphaFoldDB" id="A0A926Z822"/>
<evidence type="ECO:0000313" key="2">
    <source>
        <dbReference type="Proteomes" id="UP000631421"/>
    </source>
</evidence>
<keyword evidence="2" id="KW-1185">Reference proteome</keyword>
<gene>
    <name evidence="1" type="ORF">H6F44_20045</name>
</gene>
<reference evidence="1" key="1">
    <citation type="journal article" date="2015" name="ISME J.">
        <title>Draft Genome Sequence of Streptomyces incarnatus NRRL8089, which Produces the Nucleoside Antibiotic Sinefungin.</title>
        <authorList>
            <person name="Oshima K."/>
            <person name="Hattori M."/>
            <person name="Shimizu H."/>
            <person name="Fukuda K."/>
            <person name="Nemoto M."/>
            <person name="Inagaki K."/>
            <person name="Tamura T."/>
        </authorList>
    </citation>
    <scope>NUCLEOTIDE SEQUENCE</scope>
    <source>
        <strain evidence="1">FACHB-1277</strain>
    </source>
</reference>
<sequence length="55" mass="6372">MSKTKTQITIERDLAKDLRVLAAKHNRSNSEIAEEAFRYCFSNSDFLKKLDVIEP</sequence>
<accession>A0A926Z822</accession>
<dbReference type="Gene3D" id="1.10.1220.10">
    <property type="entry name" value="Met repressor-like"/>
    <property type="match status" value="1"/>
</dbReference>
<name>A0A926Z822_9CYAN</name>
<dbReference type="InterPro" id="IPR013321">
    <property type="entry name" value="Arc_rbn_hlx_hlx"/>
</dbReference>
<reference evidence="1" key="2">
    <citation type="submission" date="2020-08" db="EMBL/GenBank/DDBJ databases">
        <authorList>
            <person name="Chen M."/>
            <person name="Teng W."/>
            <person name="Zhao L."/>
            <person name="Hu C."/>
            <person name="Zhou Y."/>
            <person name="Han B."/>
            <person name="Song L."/>
            <person name="Shu W."/>
        </authorList>
    </citation>
    <scope>NUCLEOTIDE SEQUENCE</scope>
    <source>
        <strain evidence="1">FACHB-1277</strain>
    </source>
</reference>
<evidence type="ECO:0000313" key="1">
    <source>
        <dbReference type="EMBL" id="MBD2152390.1"/>
    </source>
</evidence>
<proteinExistence type="predicted"/>
<protein>
    <submittedName>
        <fullName evidence="1">Ribbon-helix-helix protein, CopG family</fullName>
    </submittedName>
</protein>